<organism evidence="3 4">
    <name type="scientific">Fusarium zealandicum</name>
    <dbReference type="NCBI Taxonomy" id="1053134"/>
    <lineage>
        <taxon>Eukaryota</taxon>
        <taxon>Fungi</taxon>
        <taxon>Dikarya</taxon>
        <taxon>Ascomycota</taxon>
        <taxon>Pezizomycotina</taxon>
        <taxon>Sordariomycetes</taxon>
        <taxon>Hypocreomycetidae</taxon>
        <taxon>Hypocreales</taxon>
        <taxon>Nectriaceae</taxon>
        <taxon>Fusarium</taxon>
        <taxon>Fusarium staphyleae species complex</taxon>
    </lineage>
</organism>
<dbReference type="PANTHER" id="PTHR37919">
    <property type="entry name" value="PROTEIN CBG05606"/>
    <property type="match status" value="1"/>
</dbReference>
<dbReference type="EMBL" id="JABEYC010000439">
    <property type="protein sequence ID" value="KAF4977416.1"/>
    <property type="molecule type" value="Genomic_DNA"/>
</dbReference>
<feature type="transmembrane region" description="Helical" evidence="2">
    <location>
        <begin position="133"/>
        <end position="151"/>
    </location>
</feature>
<dbReference type="OrthoDB" id="60858at2759"/>
<keyword evidence="4" id="KW-1185">Reference proteome</keyword>
<keyword evidence="2" id="KW-0812">Transmembrane</keyword>
<gene>
    <name evidence="3" type="ORF">FZEAL_6061</name>
</gene>
<feature type="compositionally biased region" description="Polar residues" evidence="1">
    <location>
        <begin position="1"/>
        <end position="10"/>
    </location>
</feature>
<comment type="caution">
    <text evidence="3">The sequence shown here is derived from an EMBL/GenBank/DDBJ whole genome shotgun (WGS) entry which is preliminary data.</text>
</comment>
<proteinExistence type="predicted"/>
<keyword evidence="2" id="KW-0472">Membrane</keyword>
<feature type="region of interest" description="Disordered" evidence="1">
    <location>
        <begin position="1"/>
        <end position="57"/>
    </location>
</feature>
<evidence type="ECO:0000313" key="4">
    <source>
        <dbReference type="Proteomes" id="UP000635477"/>
    </source>
</evidence>
<accession>A0A8H4UIG6</accession>
<sequence length="260" mass="28637">MVTTRATSRAVSAGPESASPSPPPDSKPPSTPSTSRKRLTKSSANTASKKRRFNVERAPTWHHAPSTTTLLWLAVSVPLVTWDTVYVLGRPHTMPGGPWHWPLWVPYELYGQVDHVYGWKAWNSNNGFTGAQSALNVVECIMYLVYLWMIWTRADAKTVDGVAKRTISGRNGALAALVGFSAAVMTVSKTALYGAHEYYSGFDNISHNSLFDIFYLWVLPNGFWIILPTYMVLAFGNNILDGLVMASGQAPQRKSSVTTL</sequence>
<protein>
    <recommendedName>
        <fullName evidence="5">C6 transcription factor</fullName>
    </recommendedName>
</protein>
<evidence type="ECO:0000256" key="2">
    <source>
        <dbReference type="SAM" id="Phobius"/>
    </source>
</evidence>
<evidence type="ECO:0008006" key="5">
    <source>
        <dbReference type="Google" id="ProtNLM"/>
    </source>
</evidence>
<dbReference type="AlphaFoldDB" id="A0A8H4UIG6"/>
<dbReference type="PANTHER" id="PTHR37919:SF2">
    <property type="entry name" value="EXPERA DOMAIN-CONTAINING PROTEIN"/>
    <property type="match status" value="1"/>
</dbReference>
<feature type="transmembrane region" description="Helical" evidence="2">
    <location>
        <begin position="172"/>
        <end position="193"/>
    </location>
</feature>
<reference evidence="3" key="2">
    <citation type="submission" date="2020-05" db="EMBL/GenBank/DDBJ databases">
        <authorList>
            <person name="Kim H.-S."/>
            <person name="Proctor R.H."/>
            <person name="Brown D.W."/>
        </authorList>
    </citation>
    <scope>NUCLEOTIDE SEQUENCE</scope>
    <source>
        <strain evidence="3">NRRL 22465</strain>
    </source>
</reference>
<dbReference type="Proteomes" id="UP000635477">
    <property type="component" value="Unassembled WGS sequence"/>
</dbReference>
<evidence type="ECO:0000313" key="3">
    <source>
        <dbReference type="EMBL" id="KAF4977416.1"/>
    </source>
</evidence>
<evidence type="ECO:0000256" key="1">
    <source>
        <dbReference type="SAM" id="MobiDB-lite"/>
    </source>
</evidence>
<reference evidence="3" key="1">
    <citation type="journal article" date="2020" name="BMC Genomics">
        <title>Correction to: Identification and distribution of gene clusters required for synthesis of sphingolipid metabolism inhibitors in diverse species of the filamentous fungus Fusarium.</title>
        <authorList>
            <person name="Kim H.S."/>
            <person name="Lohmar J.M."/>
            <person name="Busman M."/>
            <person name="Brown D.W."/>
            <person name="Naumann T.A."/>
            <person name="Divon H.H."/>
            <person name="Lysoe E."/>
            <person name="Uhlig S."/>
            <person name="Proctor R.H."/>
        </authorList>
    </citation>
    <scope>NUCLEOTIDE SEQUENCE</scope>
    <source>
        <strain evidence="3">NRRL 22465</strain>
    </source>
</reference>
<name>A0A8H4UIG6_9HYPO</name>
<feature type="transmembrane region" description="Helical" evidence="2">
    <location>
        <begin position="70"/>
        <end position="89"/>
    </location>
</feature>
<keyword evidence="2" id="KW-1133">Transmembrane helix</keyword>
<feature type="compositionally biased region" description="Pro residues" evidence="1">
    <location>
        <begin position="20"/>
        <end position="31"/>
    </location>
</feature>
<feature type="transmembrane region" description="Helical" evidence="2">
    <location>
        <begin position="213"/>
        <end position="235"/>
    </location>
</feature>